<name>A0ABY6L2F8_9ARAC</name>
<dbReference type="InterPro" id="IPR052709">
    <property type="entry name" value="Transposase-MT_Hybrid"/>
</dbReference>
<evidence type="ECO:0000313" key="2">
    <source>
        <dbReference type="EMBL" id="UYV75333.1"/>
    </source>
</evidence>
<dbReference type="PANTHER" id="PTHR46060">
    <property type="entry name" value="MARINER MOS1 TRANSPOSASE-LIKE PROTEIN"/>
    <property type="match status" value="1"/>
</dbReference>
<gene>
    <name evidence="2" type="ORF">LAZ67_12003576</name>
</gene>
<feature type="region of interest" description="Disordered" evidence="1">
    <location>
        <begin position="64"/>
        <end position="85"/>
    </location>
</feature>
<proteinExistence type="predicted"/>
<dbReference type="Pfam" id="PF01359">
    <property type="entry name" value="Transposase_1"/>
    <property type="match status" value="1"/>
</dbReference>
<organism evidence="2 3">
    <name type="scientific">Cordylochernes scorpioides</name>
    <dbReference type="NCBI Taxonomy" id="51811"/>
    <lineage>
        <taxon>Eukaryota</taxon>
        <taxon>Metazoa</taxon>
        <taxon>Ecdysozoa</taxon>
        <taxon>Arthropoda</taxon>
        <taxon>Chelicerata</taxon>
        <taxon>Arachnida</taxon>
        <taxon>Pseudoscorpiones</taxon>
        <taxon>Cheliferoidea</taxon>
        <taxon>Chernetidae</taxon>
        <taxon>Cordylochernes</taxon>
    </lineage>
</organism>
<accession>A0ABY6L2F8</accession>
<dbReference type="Proteomes" id="UP001235939">
    <property type="component" value="Chromosome 12"/>
</dbReference>
<dbReference type="Gene3D" id="3.30.420.10">
    <property type="entry name" value="Ribonuclease H-like superfamily/Ribonuclease H"/>
    <property type="match status" value="1"/>
</dbReference>
<evidence type="ECO:0000313" key="3">
    <source>
        <dbReference type="Proteomes" id="UP001235939"/>
    </source>
</evidence>
<protein>
    <submittedName>
        <fullName evidence="2">Uncharacterized protein</fullName>
    </submittedName>
</protein>
<dbReference type="InterPro" id="IPR001888">
    <property type="entry name" value="Transposase_1"/>
</dbReference>
<dbReference type="PANTHER" id="PTHR46060:SF2">
    <property type="entry name" value="HISTONE-LYSINE N-METHYLTRANSFERASE SETMAR"/>
    <property type="match status" value="1"/>
</dbReference>
<sequence>MAVPGETDIVAVYKTNCDDHTLLQRAGTGTKLHYTHGQWTASATAERQPDYACANIQTLATHAQDTYPTPPLPVPSPDEKGGVGAVTSSLKNLGSAVPADSTLRKLMRVIVVYDDHALVDRTCQKWFARCNINAKGTRKNIWSHSTSHLNPLKRNWNDPKGRKLGAFRETSNAVFHVKNCSNVQKKKKNERKGFLHQIVTGDEKWVNYDYSKRWATYEYPGRVSSSTAKLNIHGGKIMLCIWWDQLGVAYYELLQPNERITGDVY</sequence>
<reference evidence="2 3" key="1">
    <citation type="submission" date="2022-01" db="EMBL/GenBank/DDBJ databases">
        <title>A chromosomal length assembly of Cordylochernes scorpioides.</title>
        <authorList>
            <person name="Zeh D."/>
            <person name="Zeh J."/>
        </authorList>
    </citation>
    <scope>NUCLEOTIDE SEQUENCE [LARGE SCALE GENOMIC DNA]</scope>
    <source>
        <strain evidence="2">IN4F17</strain>
        <tissue evidence="2">Whole Body</tissue>
    </source>
</reference>
<keyword evidence="3" id="KW-1185">Reference proteome</keyword>
<dbReference type="EMBL" id="CP092874">
    <property type="protein sequence ID" value="UYV75333.1"/>
    <property type="molecule type" value="Genomic_DNA"/>
</dbReference>
<evidence type="ECO:0000256" key="1">
    <source>
        <dbReference type="SAM" id="MobiDB-lite"/>
    </source>
</evidence>
<dbReference type="InterPro" id="IPR036397">
    <property type="entry name" value="RNaseH_sf"/>
</dbReference>